<dbReference type="InterPro" id="IPR022791">
    <property type="entry name" value="L-PG_synthase/AglD"/>
</dbReference>
<dbReference type="RefSeq" id="WP_118642512.1">
    <property type="nucleotide sequence ID" value="NZ_CP060635.1"/>
</dbReference>
<evidence type="ECO:0000313" key="7">
    <source>
        <dbReference type="EMBL" id="QNM09190.1"/>
    </source>
</evidence>
<dbReference type="Pfam" id="PF03706">
    <property type="entry name" value="LPG_synthase_TM"/>
    <property type="match status" value="1"/>
</dbReference>
<dbReference type="GO" id="GO:0046677">
    <property type="term" value="P:response to antibiotic"/>
    <property type="evidence" value="ECO:0007669"/>
    <property type="project" value="UniProtKB-KW"/>
</dbReference>
<dbReference type="KEGG" id="whj:H9Q79_02535"/>
<dbReference type="NCBIfam" id="TIGR00374">
    <property type="entry name" value="flippase-like domain"/>
    <property type="match status" value="1"/>
</dbReference>
<keyword evidence="2" id="KW-1003">Cell membrane</keyword>
<comment type="function">
    <text evidence="6">Catalyzes the transfer of a lysyl group from L-lysyl-tRNA(Lys) to membrane-bound phosphatidylglycerol (PG), which produces lysylphosphatidylglycerol (LPG), a major component of the bacterial membrane with a positive net charge. LPG synthesis contributes to bacterial virulence as it is involved in the resistance mechanism against cationic antimicrobial peptides (CAMP) produces by the host's immune system (defensins, cathelicidins) and by the competing microorganisms.</text>
</comment>
<feature type="transmembrane region" description="Helical" evidence="6">
    <location>
        <begin position="43"/>
        <end position="68"/>
    </location>
</feature>
<name>A0A7G9GEF8_9FIRM</name>
<keyword evidence="5 6" id="KW-0472">Membrane</keyword>
<comment type="catalytic activity">
    <reaction evidence="6">
        <text>L-lysyl-tRNA(Lys) + a 1,2-diacyl-sn-glycero-3-phospho-(1'-sn-glycerol) = a 1,2-diacyl-sn-glycero-3-phospho-1'-(3'-O-L-lysyl)-sn-glycerol + tRNA(Lys)</text>
        <dbReference type="Rhea" id="RHEA:10668"/>
        <dbReference type="Rhea" id="RHEA-COMP:9696"/>
        <dbReference type="Rhea" id="RHEA-COMP:9697"/>
        <dbReference type="ChEBI" id="CHEBI:64716"/>
        <dbReference type="ChEBI" id="CHEBI:75792"/>
        <dbReference type="ChEBI" id="CHEBI:78442"/>
        <dbReference type="ChEBI" id="CHEBI:78529"/>
        <dbReference type="EC" id="2.3.2.3"/>
    </reaction>
</comment>
<feature type="transmembrane region" description="Helical" evidence="6">
    <location>
        <begin position="155"/>
        <end position="178"/>
    </location>
</feature>
<protein>
    <recommendedName>
        <fullName evidence="6">Phosphatidylglycerol lysyltransferase</fullName>
        <ecNumber evidence="6">2.3.2.3</ecNumber>
    </recommendedName>
    <alternativeName>
        <fullName evidence="6">Lysylphosphatidylglycerol synthase</fullName>
    </alternativeName>
</protein>
<evidence type="ECO:0000256" key="2">
    <source>
        <dbReference type="ARBA" id="ARBA00022475"/>
    </source>
</evidence>
<dbReference type="AlphaFoldDB" id="A0A7G9GEF8"/>
<keyword evidence="6" id="KW-0443">Lipid metabolism</keyword>
<proteinExistence type="inferred from homology"/>
<organism evidence="7 8">
    <name type="scientific">Wansuia hejianensis</name>
    <dbReference type="NCBI Taxonomy" id="2763667"/>
    <lineage>
        <taxon>Bacteria</taxon>
        <taxon>Bacillati</taxon>
        <taxon>Bacillota</taxon>
        <taxon>Clostridia</taxon>
        <taxon>Lachnospirales</taxon>
        <taxon>Lachnospiraceae</taxon>
        <taxon>Wansuia</taxon>
    </lineage>
</organism>
<evidence type="ECO:0000256" key="6">
    <source>
        <dbReference type="RuleBase" id="RU363042"/>
    </source>
</evidence>
<dbReference type="PANTHER" id="PTHR37693:SF1">
    <property type="entry name" value="INTEGRAL MEMBRANE PROTEIN"/>
    <property type="match status" value="1"/>
</dbReference>
<feature type="transmembrane region" description="Helical" evidence="6">
    <location>
        <begin position="117"/>
        <end position="143"/>
    </location>
</feature>
<feature type="transmembrane region" description="Helical" evidence="6">
    <location>
        <begin position="230"/>
        <end position="253"/>
    </location>
</feature>
<evidence type="ECO:0000256" key="3">
    <source>
        <dbReference type="ARBA" id="ARBA00022692"/>
    </source>
</evidence>
<evidence type="ECO:0000256" key="5">
    <source>
        <dbReference type="ARBA" id="ARBA00023136"/>
    </source>
</evidence>
<comment type="similarity">
    <text evidence="6">Belongs to the LPG synthase family.</text>
</comment>
<reference evidence="7 8" key="1">
    <citation type="submission" date="2020-08" db="EMBL/GenBank/DDBJ databases">
        <authorList>
            <person name="Liu C."/>
            <person name="Sun Q."/>
        </authorList>
    </citation>
    <scope>NUCLEOTIDE SEQUENCE [LARGE SCALE GENOMIC DNA]</scope>
    <source>
        <strain evidence="7 8">NSJ-29</strain>
    </source>
</reference>
<sequence>MKSKKKTIFNLVFLLVVFVLTLYGVLRGQDIGELIAAMGEADWHYLMLAVCCVLLFICGQAAVIWIMMHSLHRNQNMGKCMLYSFTGYFFCSITPFASGGPPMQIYYMKKEKVPIPVASIVMLIVTFMYKVVLVMVGLFFLLFGHRIISGYLGGVLPVFGVGLFLTMGFCFLLALFIFHPNLAKKAMMKGLGWLEKKHLMKHKEGRMEKLAASMDRYKETAAFFKSHKPMMALVFLITVIQRFILFYATYFVYRAFGLSGTSMWTIGLLQAAISISVDMLPIPGGMGISEAMFLSIFAPVFGSAMVLPGMALSRGITYYVQLFLCAVMAIVAHFVLGREKKAGNPAKAAKHAKEIRTEQ</sequence>
<keyword evidence="4 6" id="KW-1133">Transmembrane helix</keyword>
<dbReference type="EMBL" id="CP060635">
    <property type="protein sequence ID" value="QNM09190.1"/>
    <property type="molecule type" value="Genomic_DNA"/>
</dbReference>
<accession>A0A7G9GEF8</accession>
<dbReference type="Proteomes" id="UP000515860">
    <property type="component" value="Chromosome"/>
</dbReference>
<evidence type="ECO:0000313" key="8">
    <source>
        <dbReference type="Proteomes" id="UP000515860"/>
    </source>
</evidence>
<dbReference type="GO" id="GO:0005886">
    <property type="term" value="C:plasma membrane"/>
    <property type="evidence" value="ECO:0007669"/>
    <property type="project" value="UniProtKB-SubCell"/>
</dbReference>
<evidence type="ECO:0000256" key="4">
    <source>
        <dbReference type="ARBA" id="ARBA00022989"/>
    </source>
</evidence>
<keyword evidence="3 6" id="KW-0812">Transmembrane</keyword>
<evidence type="ECO:0000256" key="1">
    <source>
        <dbReference type="ARBA" id="ARBA00004651"/>
    </source>
</evidence>
<dbReference type="EC" id="2.3.2.3" evidence="6"/>
<keyword evidence="8" id="KW-1185">Reference proteome</keyword>
<feature type="transmembrane region" description="Helical" evidence="6">
    <location>
        <begin position="80"/>
        <end position="97"/>
    </location>
</feature>
<keyword evidence="6" id="KW-0046">Antibiotic resistance</keyword>
<gene>
    <name evidence="6" type="primary">mprF</name>
    <name evidence="7" type="ORF">H9Q79_02535</name>
</gene>
<dbReference type="GO" id="GO:0006629">
    <property type="term" value="P:lipid metabolic process"/>
    <property type="evidence" value="ECO:0007669"/>
    <property type="project" value="UniProtKB-KW"/>
</dbReference>
<keyword evidence="6" id="KW-0808">Transferase</keyword>
<dbReference type="PANTHER" id="PTHR37693">
    <property type="entry name" value="PHOSPHATIDYLGLYCEROL LYSYLTRANSFERASE"/>
    <property type="match status" value="1"/>
</dbReference>
<dbReference type="GO" id="GO:0050071">
    <property type="term" value="F:phosphatidylglycerol lysyltransferase activity"/>
    <property type="evidence" value="ECO:0007669"/>
    <property type="project" value="UniProtKB-EC"/>
</dbReference>
<feature type="transmembrane region" description="Helical" evidence="6">
    <location>
        <begin position="318"/>
        <end position="337"/>
    </location>
</feature>
<comment type="subcellular location">
    <subcellularLocation>
        <location evidence="1 6">Cell membrane</location>
        <topology evidence="1 6">Multi-pass membrane protein</topology>
    </subcellularLocation>
</comment>